<feature type="transmembrane region" description="Helical" evidence="6">
    <location>
        <begin position="215"/>
        <end position="236"/>
    </location>
</feature>
<dbReference type="InterPro" id="IPR050638">
    <property type="entry name" value="AA-Vitamin_Transporters"/>
</dbReference>
<dbReference type="Proteomes" id="UP000633219">
    <property type="component" value="Unassembled WGS sequence"/>
</dbReference>
<feature type="transmembrane region" description="Helical" evidence="6">
    <location>
        <begin position="67"/>
        <end position="88"/>
    </location>
</feature>
<comment type="subcellular location">
    <subcellularLocation>
        <location evidence="1">Membrane</location>
        <topology evidence="1">Multi-pass membrane protein</topology>
    </subcellularLocation>
</comment>
<dbReference type="InterPro" id="IPR000620">
    <property type="entry name" value="EamA_dom"/>
</dbReference>
<evidence type="ECO:0000256" key="4">
    <source>
        <dbReference type="ARBA" id="ARBA00022989"/>
    </source>
</evidence>
<accession>A0A936YSX2</accession>
<evidence type="ECO:0000259" key="7">
    <source>
        <dbReference type="Pfam" id="PF00892"/>
    </source>
</evidence>
<feature type="transmembrane region" description="Helical" evidence="6">
    <location>
        <begin position="94"/>
        <end position="116"/>
    </location>
</feature>
<evidence type="ECO:0000313" key="8">
    <source>
        <dbReference type="EMBL" id="MBL0372346.1"/>
    </source>
</evidence>
<sequence length="297" mass="31638">MHPSFKAYIFLLITAFGWAGNAVIAKFAVGHIGPFGLSAARWMLALVLIIAISVPQIRRDWPKIQQYWPLLLGYGAVGFAGFNALLYSALQYTSAINCVIEQAGIPGIIFISNYLLFRMKVSIAQIAGFSLTLLGVGLTATNGSFASIGDLHLNFGDALMLVAAVAYAGYTVSLRWKPDIHWKSLMAATATGAVLASVPLAGVEIASGKFIVPDTIGWIAILYTGTIPSLLSQIFYVRGVELIGPNRAGLFINAVPVFGTLLSVMLLSEQLQPFHIAALAMVLSGIAIAEKGRPRAA</sequence>
<dbReference type="Pfam" id="PF00892">
    <property type="entry name" value="EamA"/>
    <property type="match status" value="2"/>
</dbReference>
<evidence type="ECO:0000256" key="6">
    <source>
        <dbReference type="SAM" id="Phobius"/>
    </source>
</evidence>
<dbReference type="PANTHER" id="PTHR32322">
    <property type="entry name" value="INNER MEMBRANE TRANSPORTER"/>
    <property type="match status" value="1"/>
</dbReference>
<feature type="transmembrane region" description="Helical" evidence="6">
    <location>
        <begin position="248"/>
        <end position="267"/>
    </location>
</feature>
<feature type="transmembrane region" description="Helical" evidence="6">
    <location>
        <begin position="7"/>
        <end position="29"/>
    </location>
</feature>
<feature type="transmembrane region" description="Helical" evidence="6">
    <location>
        <begin position="123"/>
        <end position="145"/>
    </location>
</feature>
<feature type="transmembrane region" description="Helical" evidence="6">
    <location>
        <begin position="273"/>
        <end position="289"/>
    </location>
</feature>
<feature type="transmembrane region" description="Helical" evidence="6">
    <location>
        <begin position="35"/>
        <end position="55"/>
    </location>
</feature>
<dbReference type="SUPFAM" id="SSF103481">
    <property type="entry name" value="Multidrug resistance efflux transporter EmrE"/>
    <property type="match status" value="2"/>
</dbReference>
<dbReference type="EMBL" id="JAEQNC010000005">
    <property type="protein sequence ID" value="MBL0372346.1"/>
    <property type="molecule type" value="Genomic_DNA"/>
</dbReference>
<evidence type="ECO:0000256" key="5">
    <source>
        <dbReference type="ARBA" id="ARBA00023136"/>
    </source>
</evidence>
<dbReference type="RefSeq" id="WP_201656924.1">
    <property type="nucleotide sequence ID" value="NZ_JAEQNC010000005.1"/>
</dbReference>
<dbReference type="InterPro" id="IPR037185">
    <property type="entry name" value="EmrE-like"/>
</dbReference>
<evidence type="ECO:0000256" key="1">
    <source>
        <dbReference type="ARBA" id="ARBA00004141"/>
    </source>
</evidence>
<keyword evidence="3 6" id="KW-0812">Transmembrane</keyword>
<evidence type="ECO:0000313" key="9">
    <source>
        <dbReference type="Proteomes" id="UP000633219"/>
    </source>
</evidence>
<comment type="caution">
    <text evidence="8">The sequence shown here is derived from an EMBL/GenBank/DDBJ whole genome shotgun (WGS) entry which is preliminary data.</text>
</comment>
<feature type="transmembrane region" description="Helical" evidence="6">
    <location>
        <begin position="184"/>
        <end position="203"/>
    </location>
</feature>
<evidence type="ECO:0000256" key="2">
    <source>
        <dbReference type="ARBA" id="ARBA00007362"/>
    </source>
</evidence>
<dbReference type="PANTHER" id="PTHR32322:SF2">
    <property type="entry name" value="EAMA DOMAIN-CONTAINING PROTEIN"/>
    <property type="match status" value="1"/>
</dbReference>
<dbReference type="GO" id="GO:0016020">
    <property type="term" value="C:membrane"/>
    <property type="evidence" value="ECO:0007669"/>
    <property type="project" value="UniProtKB-SubCell"/>
</dbReference>
<evidence type="ECO:0000256" key="3">
    <source>
        <dbReference type="ARBA" id="ARBA00022692"/>
    </source>
</evidence>
<feature type="domain" description="EamA" evidence="7">
    <location>
        <begin position="155"/>
        <end position="288"/>
    </location>
</feature>
<comment type="similarity">
    <text evidence="2">Belongs to the EamA transporter family.</text>
</comment>
<keyword evidence="4 6" id="KW-1133">Transmembrane helix</keyword>
<proteinExistence type="inferred from homology"/>
<feature type="transmembrane region" description="Helical" evidence="6">
    <location>
        <begin position="151"/>
        <end position="172"/>
    </location>
</feature>
<keyword evidence="9" id="KW-1185">Reference proteome</keyword>
<dbReference type="AlphaFoldDB" id="A0A936YSX2"/>
<name>A0A936YSX2_9HYPH</name>
<feature type="domain" description="EamA" evidence="7">
    <location>
        <begin position="6"/>
        <end position="139"/>
    </location>
</feature>
<reference evidence="8" key="1">
    <citation type="submission" date="2021-01" db="EMBL/GenBank/DDBJ databases">
        <title>Rhizobium sp. strain KVB221 16S ribosomal RNA gene Genome sequencing and assembly.</title>
        <authorList>
            <person name="Kang M."/>
        </authorList>
    </citation>
    <scope>NUCLEOTIDE SEQUENCE</scope>
    <source>
        <strain evidence="8">KVB221</strain>
    </source>
</reference>
<keyword evidence="5 6" id="KW-0472">Membrane</keyword>
<protein>
    <submittedName>
        <fullName evidence="8">DMT family transporter</fullName>
    </submittedName>
</protein>
<organism evidence="8 9">
    <name type="scientific">Rhizobium setariae</name>
    <dbReference type="NCBI Taxonomy" id="2801340"/>
    <lineage>
        <taxon>Bacteria</taxon>
        <taxon>Pseudomonadati</taxon>
        <taxon>Pseudomonadota</taxon>
        <taxon>Alphaproteobacteria</taxon>
        <taxon>Hyphomicrobiales</taxon>
        <taxon>Rhizobiaceae</taxon>
        <taxon>Rhizobium/Agrobacterium group</taxon>
        <taxon>Rhizobium</taxon>
    </lineage>
</organism>
<gene>
    <name evidence="8" type="ORF">JJB09_09925</name>
</gene>